<evidence type="ECO:0000256" key="1">
    <source>
        <dbReference type="SAM" id="Phobius"/>
    </source>
</evidence>
<organism evidence="3">
    <name type="scientific">Otarine gammaherpesvirus 4</name>
    <dbReference type="NCBI Taxonomy" id="2801541"/>
    <lineage>
        <taxon>Viruses</taxon>
        <taxon>Duplodnaviria</taxon>
        <taxon>Heunggongvirae</taxon>
        <taxon>Peploviricota</taxon>
        <taxon>Herviviricetes</taxon>
        <taxon>Herpesvirales</taxon>
        <taxon>Orthoherpesviridae</taxon>
        <taxon>Gammaherpesvirinae</taxon>
    </lineage>
</organism>
<dbReference type="InterPro" id="IPR027417">
    <property type="entry name" value="P-loop_NTPase"/>
</dbReference>
<dbReference type="EMBL" id="MN545487">
    <property type="protein sequence ID" value="QRE02514.1"/>
    <property type="molecule type" value="Genomic_DNA"/>
</dbReference>
<feature type="transmembrane region" description="Helical" evidence="1">
    <location>
        <begin position="370"/>
        <end position="392"/>
    </location>
</feature>
<name>A0A8B6T2V3_9GAMA</name>
<dbReference type="Gene3D" id="3.40.50.300">
    <property type="entry name" value="P-loop containing nucleotide triphosphate hydrolases"/>
    <property type="match status" value="1"/>
</dbReference>
<dbReference type="InterPro" id="IPR003499">
    <property type="entry name" value="DNA_pack_N"/>
</dbReference>
<gene>
    <name evidence="3" type="primary">ORF29a</name>
</gene>
<accession>A0A8B6T2V3</accession>
<sequence length="471" mass="52003">MQTLVLSHDVAPPASSLVETLSPSALPPNLYTIGDVSLPPCPTIESSIFNRGKHNPLKSKSLKLCVFHGRISSGITLDTNKKLLRGVSINLNCSGVCSHRRIASSTPRAYCLVRSGSPRASKASALNMMPAEMRERLAENYRRVTSSRAAQHRNNPFGKDCESTTVYWQASEATILSRLPKAERMAHPLLGIIPAVNLYSRTLHSYCTAFDATFMRPLEPCVGRARHHAESPAPLTQELTSIVQSLCPRVPPDVHIDAEAMVEFEAAAATHRQVGHCERYTALNQFLVNLSSFLNGCYVSRSTSIEPFQKQLILQTFYFLISIKAPESGNKLCDMFSEAFGLQDMSSDALRTFQQKASVQVIPRRHGKTWIVVAIVSMLLATVGGLHVGYVAHQKHVANAVFAEVISTLRRWFSARHVEVKKESSTVIFNRSCGQASTLMCATCFNKNVRLCVSILDIRQQKHVRQSLSAA</sequence>
<dbReference type="Pfam" id="PF02500">
    <property type="entry name" value="DNA_pack_N"/>
    <property type="match status" value="1"/>
</dbReference>
<protein>
    <submittedName>
        <fullName evidence="3">Putative ATPase subunit of terminase</fullName>
    </submittedName>
</protein>
<keyword evidence="1" id="KW-1133">Transmembrane helix</keyword>
<feature type="domain" description="Probable DNA packing protein N-terminal" evidence="2">
    <location>
        <begin position="184"/>
        <end position="448"/>
    </location>
</feature>
<evidence type="ECO:0000259" key="2">
    <source>
        <dbReference type="Pfam" id="PF02500"/>
    </source>
</evidence>
<dbReference type="GO" id="GO:0051276">
    <property type="term" value="P:chromosome organization"/>
    <property type="evidence" value="ECO:0007669"/>
    <property type="project" value="InterPro"/>
</dbReference>
<keyword evidence="1" id="KW-0472">Membrane</keyword>
<reference evidence="3" key="1">
    <citation type="submission" date="2019-10" db="EMBL/GenBank/DDBJ databases">
        <title>Otarine herpesvirus 4 in Northern fur seal genital swab.</title>
        <authorList>
            <person name="Deming A.C."/>
            <person name="Wellehan J.F.X."/>
            <person name="Gulland F.M.D."/>
        </authorList>
    </citation>
    <scope>NUCLEOTIDE SEQUENCE</scope>
    <source>
        <strain evidence="3">Cu11-001</strain>
    </source>
</reference>
<evidence type="ECO:0000313" key="3">
    <source>
        <dbReference type="EMBL" id="QRE02514.1"/>
    </source>
</evidence>
<keyword evidence="1" id="KW-0812">Transmembrane</keyword>
<proteinExistence type="predicted"/>